<dbReference type="EMBL" id="MU275953">
    <property type="protein sequence ID" value="KAI0045360.1"/>
    <property type="molecule type" value="Genomic_DNA"/>
</dbReference>
<sequence length="480" mass="53534">MPLGFLKIERLRRPGSSISEQRRLSPTVDPSSKVIAIRENCAPAATTAFPSRTPLDWSIALAELAGDISNMLQSTPAAAAAALVTTVLKTIAAVKVNQQRCMRIARRATQALSRLGVQMAGKWDSAPQGLLDSLLELENALRGVQDSMRRISQANWRQRLLSKSQIEDILQQCEAGLDEALQAFFSSLIQIHYAVGVQQGATVDASAVAKQSSEHAASTTSTAGELEDFLATLREPEDDFGFRRYHQSDVVLSKVHALRSGWFSELSDADLNGRKVVVKGYTGNREDALREWYRDIKRLRNFHPRFPQLLGYSGGKTPAPFILLSYAPKQDIVSYLKRWWTPQVSAAEGALAILRAHRDIAGAVLYAQQQLSMNQESTRELIMNATYTIDEDQNLLLGLSFRVEDPWDMIIIPEASLQNTMFYRYMQILEQALLNQPVSDIRKNVEDSIYLTHILAFDSPDIPISEQLDRALDDGDALYI</sequence>
<proteinExistence type="predicted"/>
<gene>
    <name evidence="1" type="ORF">FA95DRAFT_126237</name>
</gene>
<reference evidence="1" key="2">
    <citation type="journal article" date="2022" name="New Phytol.">
        <title>Evolutionary transition to the ectomycorrhizal habit in the genomes of a hyperdiverse lineage of mushroom-forming fungi.</title>
        <authorList>
            <person name="Looney B."/>
            <person name="Miyauchi S."/>
            <person name="Morin E."/>
            <person name="Drula E."/>
            <person name="Courty P.E."/>
            <person name="Kohler A."/>
            <person name="Kuo A."/>
            <person name="LaButti K."/>
            <person name="Pangilinan J."/>
            <person name="Lipzen A."/>
            <person name="Riley R."/>
            <person name="Andreopoulos W."/>
            <person name="He G."/>
            <person name="Johnson J."/>
            <person name="Nolan M."/>
            <person name="Tritt A."/>
            <person name="Barry K.W."/>
            <person name="Grigoriev I.V."/>
            <person name="Nagy L.G."/>
            <person name="Hibbett D."/>
            <person name="Henrissat B."/>
            <person name="Matheny P.B."/>
            <person name="Labbe J."/>
            <person name="Martin F.M."/>
        </authorList>
    </citation>
    <scope>NUCLEOTIDE SEQUENCE</scope>
    <source>
        <strain evidence="1">FP105234-sp</strain>
    </source>
</reference>
<organism evidence="1 2">
    <name type="scientific">Auriscalpium vulgare</name>
    <dbReference type="NCBI Taxonomy" id="40419"/>
    <lineage>
        <taxon>Eukaryota</taxon>
        <taxon>Fungi</taxon>
        <taxon>Dikarya</taxon>
        <taxon>Basidiomycota</taxon>
        <taxon>Agaricomycotina</taxon>
        <taxon>Agaricomycetes</taxon>
        <taxon>Russulales</taxon>
        <taxon>Auriscalpiaceae</taxon>
        <taxon>Auriscalpium</taxon>
    </lineage>
</organism>
<accession>A0ACB8RP24</accession>
<dbReference type="Proteomes" id="UP000814033">
    <property type="component" value="Unassembled WGS sequence"/>
</dbReference>
<keyword evidence="2" id="KW-1185">Reference proteome</keyword>
<comment type="caution">
    <text evidence="1">The sequence shown here is derived from an EMBL/GenBank/DDBJ whole genome shotgun (WGS) entry which is preliminary data.</text>
</comment>
<reference evidence="1" key="1">
    <citation type="submission" date="2021-02" db="EMBL/GenBank/DDBJ databases">
        <authorList>
            <consortium name="DOE Joint Genome Institute"/>
            <person name="Ahrendt S."/>
            <person name="Looney B.P."/>
            <person name="Miyauchi S."/>
            <person name="Morin E."/>
            <person name="Drula E."/>
            <person name="Courty P.E."/>
            <person name="Chicoki N."/>
            <person name="Fauchery L."/>
            <person name="Kohler A."/>
            <person name="Kuo A."/>
            <person name="Labutti K."/>
            <person name="Pangilinan J."/>
            <person name="Lipzen A."/>
            <person name="Riley R."/>
            <person name="Andreopoulos W."/>
            <person name="He G."/>
            <person name="Johnson J."/>
            <person name="Barry K.W."/>
            <person name="Grigoriev I.V."/>
            <person name="Nagy L."/>
            <person name="Hibbett D."/>
            <person name="Henrissat B."/>
            <person name="Matheny P.B."/>
            <person name="Labbe J."/>
            <person name="Martin F."/>
        </authorList>
    </citation>
    <scope>NUCLEOTIDE SEQUENCE</scope>
    <source>
        <strain evidence="1">FP105234-sp</strain>
    </source>
</reference>
<protein>
    <submittedName>
        <fullName evidence="1">Uncharacterized protein</fullName>
    </submittedName>
</protein>
<evidence type="ECO:0000313" key="2">
    <source>
        <dbReference type="Proteomes" id="UP000814033"/>
    </source>
</evidence>
<name>A0ACB8RP24_9AGAM</name>
<evidence type="ECO:0000313" key="1">
    <source>
        <dbReference type="EMBL" id="KAI0045360.1"/>
    </source>
</evidence>